<accession>A0ABR8PUW5</accession>
<feature type="chain" id="PRO_5046070304" evidence="2">
    <location>
        <begin position="24"/>
        <end position="304"/>
    </location>
</feature>
<organism evidence="4 5">
    <name type="scientific">Clostridium cibarium</name>
    <dbReference type="NCBI Taxonomy" id="2762247"/>
    <lineage>
        <taxon>Bacteria</taxon>
        <taxon>Bacillati</taxon>
        <taxon>Bacillota</taxon>
        <taxon>Clostridia</taxon>
        <taxon>Eubacteriales</taxon>
        <taxon>Clostridiaceae</taxon>
        <taxon>Clostridium</taxon>
    </lineage>
</organism>
<dbReference type="EMBL" id="JACSRA010000017">
    <property type="protein sequence ID" value="MBD7911966.1"/>
    <property type="molecule type" value="Genomic_DNA"/>
</dbReference>
<reference evidence="4 5" key="1">
    <citation type="submission" date="2020-08" db="EMBL/GenBank/DDBJ databases">
        <title>A Genomic Blueprint of the Chicken Gut Microbiome.</title>
        <authorList>
            <person name="Gilroy R."/>
            <person name="Ravi A."/>
            <person name="Getino M."/>
            <person name="Pursley I."/>
            <person name="Horton D.L."/>
            <person name="Alikhan N.-F."/>
            <person name="Baker D."/>
            <person name="Gharbi K."/>
            <person name="Hall N."/>
            <person name="Watson M."/>
            <person name="Adriaenssens E.M."/>
            <person name="Foster-Nyarko E."/>
            <person name="Jarju S."/>
            <person name="Secka A."/>
            <person name="Antonio M."/>
            <person name="Oren A."/>
            <person name="Chaudhuri R."/>
            <person name="La Ragione R.M."/>
            <person name="Hildebrand F."/>
            <person name="Pallen M.J."/>
        </authorList>
    </citation>
    <scope>NUCLEOTIDE SEQUENCE [LARGE SCALE GENOMIC DNA]</scope>
    <source>
        <strain evidence="4 5">Sa3CVN1</strain>
    </source>
</reference>
<gene>
    <name evidence="4" type="ORF">H9661_11420</name>
</gene>
<evidence type="ECO:0000256" key="1">
    <source>
        <dbReference type="ARBA" id="ARBA00022801"/>
    </source>
</evidence>
<dbReference type="SUPFAM" id="SSF53474">
    <property type="entry name" value="alpha/beta-Hydrolases"/>
    <property type="match status" value="1"/>
</dbReference>
<feature type="signal peptide" evidence="2">
    <location>
        <begin position="1"/>
        <end position="23"/>
    </location>
</feature>
<dbReference type="InterPro" id="IPR022742">
    <property type="entry name" value="Hydrolase_4"/>
</dbReference>
<protein>
    <submittedName>
        <fullName evidence="4">Alpha/beta fold hydrolase</fullName>
    </submittedName>
</protein>
<keyword evidence="2" id="KW-0732">Signal</keyword>
<evidence type="ECO:0000313" key="5">
    <source>
        <dbReference type="Proteomes" id="UP000627781"/>
    </source>
</evidence>
<proteinExistence type="predicted"/>
<sequence>MKKAKILCAALGIMIFSSFSVSAKTMNSGTNSTAYQNVQGSNQSQFSKFEFECRNSRSVPIRGTVELPQGIGNKKVPVVIMSHGIFGNRDSGGDFVKLASSLNSRGFATVRFDFDGNGRSGGSLIDNSIKTEMDDLSAVINYVKTLSFVDSSKINLFGFSMGGAVTSVVAGDRSREIKSVCLWAPAAVLVDNCEKGILFDAKVDIHNIPDRIPVLGGRVMYGKAFFKDAIGFDLYGRAAKCNKDILILHGDNDYVVPLSYAQKYTKVCPHATLNIIRGGGHGNSGKLLDDTINMTTNYFVQENR</sequence>
<dbReference type="Pfam" id="PF12146">
    <property type="entry name" value="Hydrolase_4"/>
    <property type="match status" value="1"/>
</dbReference>
<evidence type="ECO:0000256" key="2">
    <source>
        <dbReference type="SAM" id="SignalP"/>
    </source>
</evidence>
<evidence type="ECO:0000259" key="3">
    <source>
        <dbReference type="Pfam" id="PF12146"/>
    </source>
</evidence>
<keyword evidence="5" id="KW-1185">Reference proteome</keyword>
<comment type="caution">
    <text evidence="4">The sequence shown here is derived from an EMBL/GenBank/DDBJ whole genome shotgun (WGS) entry which is preliminary data.</text>
</comment>
<dbReference type="RefSeq" id="WP_191768845.1">
    <property type="nucleotide sequence ID" value="NZ_JACSRA010000017.1"/>
</dbReference>
<dbReference type="Proteomes" id="UP000627781">
    <property type="component" value="Unassembled WGS sequence"/>
</dbReference>
<name>A0ABR8PUW5_9CLOT</name>
<feature type="domain" description="Serine aminopeptidase S33" evidence="3">
    <location>
        <begin position="78"/>
        <end position="187"/>
    </location>
</feature>
<evidence type="ECO:0000313" key="4">
    <source>
        <dbReference type="EMBL" id="MBD7911966.1"/>
    </source>
</evidence>
<dbReference type="PANTHER" id="PTHR22946:SF9">
    <property type="entry name" value="POLYKETIDE TRANSFERASE AF380"/>
    <property type="match status" value="1"/>
</dbReference>
<dbReference type="PANTHER" id="PTHR22946">
    <property type="entry name" value="DIENELACTONE HYDROLASE DOMAIN-CONTAINING PROTEIN-RELATED"/>
    <property type="match status" value="1"/>
</dbReference>
<dbReference type="Gene3D" id="3.40.50.1820">
    <property type="entry name" value="alpha/beta hydrolase"/>
    <property type="match status" value="1"/>
</dbReference>
<dbReference type="GO" id="GO:0016787">
    <property type="term" value="F:hydrolase activity"/>
    <property type="evidence" value="ECO:0007669"/>
    <property type="project" value="UniProtKB-KW"/>
</dbReference>
<keyword evidence="1 4" id="KW-0378">Hydrolase</keyword>
<dbReference type="InterPro" id="IPR050261">
    <property type="entry name" value="FrsA_esterase"/>
</dbReference>
<dbReference type="InterPro" id="IPR029058">
    <property type="entry name" value="AB_hydrolase_fold"/>
</dbReference>